<evidence type="ECO:0000256" key="1">
    <source>
        <dbReference type="SAM" id="MobiDB-lite"/>
    </source>
</evidence>
<evidence type="ECO:0000313" key="2">
    <source>
        <dbReference type="EMBL" id="KAK2778819.1"/>
    </source>
</evidence>
<reference evidence="2" key="1">
    <citation type="submission" date="2023-02" db="EMBL/GenBank/DDBJ databases">
        <title>Colletotrichum kahawae CIFC_Que2 genome sequencing and assembly.</title>
        <authorList>
            <person name="Baroncelli R."/>
        </authorList>
    </citation>
    <scope>NUCLEOTIDE SEQUENCE</scope>
    <source>
        <strain evidence="2">CIFC_Que2</strain>
    </source>
</reference>
<comment type="caution">
    <text evidence="2">The sequence shown here is derived from an EMBL/GenBank/DDBJ whole genome shotgun (WGS) entry which is preliminary data.</text>
</comment>
<proteinExistence type="predicted"/>
<accession>A0AAD9YTD7</accession>
<dbReference type="Proteomes" id="UP001281614">
    <property type="component" value="Unassembled WGS sequence"/>
</dbReference>
<organism evidence="2 3">
    <name type="scientific">Colletotrichum kahawae</name>
    <name type="common">Coffee berry disease fungus</name>
    <dbReference type="NCBI Taxonomy" id="34407"/>
    <lineage>
        <taxon>Eukaryota</taxon>
        <taxon>Fungi</taxon>
        <taxon>Dikarya</taxon>
        <taxon>Ascomycota</taxon>
        <taxon>Pezizomycotina</taxon>
        <taxon>Sordariomycetes</taxon>
        <taxon>Hypocreomycetidae</taxon>
        <taxon>Glomerellales</taxon>
        <taxon>Glomerellaceae</taxon>
        <taxon>Colletotrichum</taxon>
        <taxon>Colletotrichum gloeosporioides species complex</taxon>
    </lineage>
</organism>
<gene>
    <name evidence="2" type="ORF">CKAH01_11593</name>
</gene>
<protein>
    <submittedName>
        <fullName evidence="2">Uncharacterized protein</fullName>
    </submittedName>
</protein>
<sequence>MSHAFPEASNYTTWSADRKTDFPSQDVTLPPLSAQRPRAVLPPLVNGGKSHG</sequence>
<name>A0AAD9YTD7_COLKA</name>
<dbReference type="EMBL" id="VYYT01000008">
    <property type="protein sequence ID" value="KAK2778819.1"/>
    <property type="molecule type" value="Genomic_DNA"/>
</dbReference>
<keyword evidence="3" id="KW-1185">Reference proteome</keyword>
<dbReference type="AlphaFoldDB" id="A0AAD9YTD7"/>
<evidence type="ECO:0000313" key="3">
    <source>
        <dbReference type="Proteomes" id="UP001281614"/>
    </source>
</evidence>
<feature type="region of interest" description="Disordered" evidence="1">
    <location>
        <begin position="1"/>
        <end position="52"/>
    </location>
</feature>